<dbReference type="RefSeq" id="XP_062775455.1">
    <property type="nucleotide sequence ID" value="XM_062919404.1"/>
</dbReference>
<sequence>MDGGKIVWAFQRGFVFSSLASSPSQDSRHRTFRRLSVSARRACLTGLLTRTRQESSKHESVTGQCLSRVLAITYDQRQLLISREIRGAVSSASFNPDWGSLYARFNTRGVGHLNHSNR</sequence>
<reference evidence="2" key="1">
    <citation type="journal article" date="2023" name="bioRxiv">
        <title>Complete genome of the Medicago anthracnose fungus, Colletotrichum destructivum, reveals a mini-chromosome-like region within a core chromosome.</title>
        <authorList>
            <person name="Lapalu N."/>
            <person name="Simon A."/>
            <person name="Lu A."/>
            <person name="Plaumann P.-L."/>
            <person name="Amselem J."/>
            <person name="Pigne S."/>
            <person name="Auger A."/>
            <person name="Koch C."/>
            <person name="Dallery J.-F."/>
            <person name="O'Connell R.J."/>
        </authorList>
    </citation>
    <scope>NUCLEOTIDE SEQUENCE [LARGE SCALE GENOMIC DNA]</scope>
    <source>
        <strain evidence="2">CBS 520.97</strain>
    </source>
</reference>
<keyword evidence="2" id="KW-1185">Reference proteome</keyword>
<dbReference type="KEGG" id="cdet:87939748"/>
<gene>
    <name evidence="1" type="ORF">CDEST_03245</name>
</gene>
<dbReference type="GeneID" id="87939748"/>
<evidence type="ECO:0000313" key="1">
    <source>
        <dbReference type="EMBL" id="WQF78231.1"/>
    </source>
</evidence>
<dbReference type="Proteomes" id="UP001322277">
    <property type="component" value="Chromosome 2"/>
</dbReference>
<proteinExistence type="predicted"/>
<dbReference type="AlphaFoldDB" id="A0AAX4I4A8"/>
<name>A0AAX4I4A8_9PEZI</name>
<dbReference type="EMBL" id="CP137306">
    <property type="protein sequence ID" value="WQF78231.1"/>
    <property type="molecule type" value="Genomic_DNA"/>
</dbReference>
<accession>A0AAX4I4A8</accession>
<organism evidence="1 2">
    <name type="scientific">Colletotrichum destructivum</name>
    <dbReference type="NCBI Taxonomy" id="34406"/>
    <lineage>
        <taxon>Eukaryota</taxon>
        <taxon>Fungi</taxon>
        <taxon>Dikarya</taxon>
        <taxon>Ascomycota</taxon>
        <taxon>Pezizomycotina</taxon>
        <taxon>Sordariomycetes</taxon>
        <taxon>Hypocreomycetidae</taxon>
        <taxon>Glomerellales</taxon>
        <taxon>Glomerellaceae</taxon>
        <taxon>Colletotrichum</taxon>
        <taxon>Colletotrichum destructivum species complex</taxon>
    </lineage>
</organism>
<evidence type="ECO:0000313" key="2">
    <source>
        <dbReference type="Proteomes" id="UP001322277"/>
    </source>
</evidence>
<protein>
    <submittedName>
        <fullName evidence="1">Uncharacterized protein</fullName>
    </submittedName>
</protein>